<dbReference type="SUPFAM" id="SSF51445">
    <property type="entry name" value="(Trans)glycosidases"/>
    <property type="match status" value="1"/>
</dbReference>
<feature type="domain" description="SLH" evidence="2">
    <location>
        <begin position="830"/>
        <end position="893"/>
    </location>
</feature>
<feature type="domain" description="SLH" evidence="2">
    <location>
        <begin position="894"/>
        <end position="955"/>
    </location>
</feature>
<evidence type="ECO:0000259" key="2">
    <source>
        <dbReference type="PROSITE" id="PS51272"/>
    </source>
</evidence>
<protein>
    <submittedName>
        <fullName evidence="3">S-layer homology domain-containing protein</fullName>
    </submittedName>
</protein>
<organism evidence="3 4">
    <name type="scientific">Paenibacillus filicis</name>
    <dbReference type="NCBI Taxonomy" id="669464"/>
    <lineage>
        <taxon>Bacteria</taxon>
        <taxon>Bacillati</taxon>
        <taxon>Bacillota</taxon>
        <taxon>Bacilli</taxon>
        <taxon>Bacillales</taxon>
        <taxon>Paenibacillaceae</taxon>
        <taxon>Paenibacillus</taxon>
    </lineage>
</organism>
<sequence>MSLLLVFALLFSLISGVPSRVSAQGSGNSDIDQLPGSWPVVFEDTFATPTSRWDAPPGSYMNYQYENGRFVAKDANSNSRARIKGKSWAKFLLTFNVVIPDVSAAGAFLRVDLGDTQSSNYDSLLIKKNKVSLYKSGVVGETKLADYTLDSSVQYDFKVLVQGNSVAVQVKKQTESAYQTLGTYTGLFQAVKRTVSFGHNLLKPSLDDVRVYALAADNPYTGPVLTSLQFYKTAMSLKVGDTENLRVIYEPKQVELDDDSLIWSSSNEQVAKLTGSAAKARAVTAVSPGTAVIQAVTPDNNLIVTSQVTVTPAPPLEHDSAEFAWNGPKQKIPADLYGVNYQKLNDLGRVRTWYSKRDITLMKELGVSLLRVPDGTAANYYRYKEGSLINANDPRYPNHKTGFEYTSVNGINNGLPGIFLEDIYRAPNELQRPSTFVLNVAYQSIDEIKEQVAEIKRLSQQPIRIEMGNEFYLNHYGTEFPSVTNYVYKARQVYQAIKQIDPAIKVGIVILDKWQETIIVGNPAAHQPNDPLDLPDTSNNRYLRWEEWNRTIAANPDIYDAVVPHEYTGVHSIDDLTQHTFMDFLAVNNENRYQLIKEQALQFPGKEFWITEYGGISGLIFGGETNLTEKGRIHLGKTPAYAMHYMERFLNFIKSGNVQVSAYHCLIDNQFFGIIQDRFDTTNKAGMVALPPYYIFRELGKLLQEHDYYYDMNMTSGGFRMMNNATPADYVYGKDLRVDDVGAWGLGDENGARAVVFNNRTNKEIQVSIPNQQMMPVWQYGGDPVPDFLVNDYTIWRQEPKTNPLPVVPVDGFSAQVTLKPYTMMVVKLQGKTFSDVGATHWAKVYIDSLASKGIAAAKQAGNYLPEEPVSRADFTVMLDKALQISHDYSDAPAVFQDVYETHPAHGAITAIAGKGIVLGDQTGQFHPNQPITKPDLMAMTERAAAVLGKDANQLLSYYSFGGTNSLSAHATRAEAARMIYALLAIY</sequence>
<dbReference type="InterPro" id="IPR017853">
    <property type="entry name" value="GH"/>
</dbReference>
<dbReference type="SUPFAM" id="SSF49373">
    <property type="entry name" value="Invasin/intimin cell-adhesion fragments"/>
    <property type="match status" value="1"/>
</dbReference>
<dbReference type="InterPro" id="IPR003343">
    <property type="entry name" value="Big_2"/>
</dbReference>
<gene>
    <name evidence="3" type="ORF">WMW72_04660</name>
</gene>
<dbReference type="Gene3D" id="2.60.40.1080">
    <property type="match status" value="1"/>
</dbReference>
<dbReference type="SMART" id="SM00635">
    <property type="entry name" value="BID_2"/>
    <property type="match status" value="1"/>
</dbReference>
<accession>A0ABU9DEJ7</accession>
<evidence type="ECO:0000313" key="3">
    <source>
        <dbReference type="EMBL" id="MEK8127199.1"/>
    </source>
</evidence>
<dbReference type="Proteomes" id="UP001469365">
    <property type="component" value="Unassembled WGS sequence"/>
</dbReference>
<dbReference type="PROSITE" id="PS51272">
    <property type="entry name" value="SLH"/>
    <property type="match status" value="2"/>
</dbReference>
<proteinExistence type="predicted"/>
<keyword evidence="4" id="KW-1185">Reference proteome</keyword>
<evidence type="ECO:0000313" key="4">
    <source>
        <dbReference type="Proteomes" id="UP001469365"/>
    </source>
</evidence>
<evidence type="ECO:0000256" key="1">
    <source>
        <dbReference type="SAM" id="SignalP"/>
    </source>
</evidence>
<dbReference type="Gene3D" id="3.20.20.80">
    <property type="entry name" value="Glycosidases"/>
    <property type="match status" value="1"/>
</dbReference>
<feature type="chain" id="PRO_5047181858" evidence="1">
    <location>
        <begin position="24"/>
        <end position="987"/>
    </location>
</feature>
<dbReference type="InterPro" id="IPR001119">
    <property type="entry name" value="SLH_dom"/>
</dbReference>
<dbReference type="EMBL" id="JBBPCC010000002">
    <property type="protein sequence ID" value="MEK8127199.1"/>
    <property type="molecule type" value="Genomic_DNA"/>
</dbReference>
<reference evidence="3 4" key="1">
    <citation type="submission" date="2024-04" db="EMBL/GenBank/DDBJ databases">
        <title>draft genome sequnece of Paenibacillus filicis.</title>
        <authorList>
            <person name="Kim D.-U."/>
        </authorList>
    </citation>
    <scope>NUCLEOTIDE SEQUENCE [LARGE SCALE GENOMIC DNA]</scope>
    <source>
        <strain evidence="3 4">KACC14197</strain>
    </source>
</reference>
<name>A0ABU9DEJ7_9BACL</name>
<keyword evidence="1" id="KW-0732">Signal</keyword>
<dbReference type="Pfam" id="PF00395">
    <property type="entry name" value="SLH"/>
    <property type="match status" value="2"/>
</dbReference>
<feature type="signal peptide" evidence="1">
    <location>
        <begin position="1"/>
        <end position="23"/>
    </location>
</feature>
<dbReference type="InterPro" id="IPR008964">
    <property type="entry name" value="Invasin/intimin_cell_adhesion"/>
</dbReference>
<comment type="caution">
    <text evidence="3">The sequence shown here is derived from an EMBL/GenBank/DDBJ whole genome shotgun (WGS) entry which is preliminary data.</text>
</comment>